<organism evidence="3 4">
    <name type="scientific">Plantactinospora alkalitolerans</name>
    <dbReference type="NCBI Taxonomy" id="2789879"/>
    <lineage>
        <taxon>Bacteria</taxon>
        <taxon>Bacillati</taxon>
        <taxon>Actinomycetota</taxon>
        <taxon>Actinomycetes</taxon>
        <taxon>Micromonosporales</taxon>
        <taxon>Micromonosporaceae</taxon>
        <taxon>Plantactinospora</taxon>
    </lineage>
</organism>
<protein>
    <submittedName>
        <fullName evidence="3">Uncharacterized protein</fullName>
    </submittedName>
</protein>
<evidence type="ECO:0000313" key="3">
    <source>
        <dbReference type="EMBL" id="MBF9128884.1"/>
    </source>
</evidence>
<feature type="chain" id="PRO_5046896499" evidence="2">
    <location>
        <begin position="29"/>
        <end position="485"/>
    </location>
</feature>
<evidence type="ECO:0000256" key="2">
    <source>
        <dbReference type="SAM" id="SignalP"/>
    </source>
</evidence>
<dbReference type="RefSeq" id="WP_196200527.1">
    <property type="nucleotide sequence ID" value="NZ_JADPUN010000094.1"/>
</dbReference>
<proteinExistence type="predicted"/>
<keyword evidence="4" id="KW-1185">Reference proteome</keyword>
<accession>A0ABS0GRR0</accession>
<reference evidence="3 4" key="1">
    <citation type="submission" date="2020-11" db="EMBL/GenBank/DDBJ databases">
        <title>A novel isolate from a Black sea contaminated sediment with potential to produce alkanes: Plantactinospora alkalitolerans sp. nov.</title>
        <authorList>
            <person name="Carro L."/>
            <person name="Veyisoglu A."/>
            <person name="Guven K."/>
            <person name="Schumann P."/>
            <person name="Klenk H.-P."/>
            <person name="Sahin N."/>
        </authorList>
    </citation>
    <scope>NUCLEOTIDE SEQUENCE [LARGE SCALE GENOMIC DNA]</scope>
    <source>
        <strain evidence="3 4">S1510</strain>
    </source>
</reference>
<dbReference type="Proteomes" id="UP000638560">
    <property type="component" value="Unassembled WGS sequence"/>
</dbReference>
<sequence>MGRSRTPLRRSKLALAALVVAVTTAGCARGPGAGDGASGIPDEVMLSSEDLGGATISTGGPDAIHPLPPRPCASATVPATPAGSKTVPATPATPAVSATVPASPAVSATGPASPAVSATVPAPPSGSAQAGPDSPEPVAERTINATVGQYRIYEYVARYPAGLAEEAMDVLRDELSRCRRPADGEDWKVLAEDDAGLLLLRSYSDGDASAAYYVGLAEDHLVAVLVIGTRTPNGDPTTAAGLGSAALARAGGTRETPVPPASEADPTDWNIYQAEVTGVRRGPDPRTLLIDVELLAGHPDCARNPRTDYYTEENGMIYANVVLDSARADVRGGCPSKVPGVARLTSSTPIGARVVVLNNEPWAPDGTGYRRCDPNLGCTPPADHCDPTWVLAAMKGMDVPRNSSRNVEGCDGAWLVMTLNLNSTQCGAGGRPGCSAPPAVYRYFMRFEEAGWRTVLRSTAPGCGDVLKVRADFPPALCRTLPAPG</sequence>
<dbReference type="EMBL" id="JADPUN010000094">
    <property type="protein sequence ID" value="MBF9128884.1"/>
    <property type="molecule type" value="Genomic_DNA"/>
</dbReference>
<dbReference type="PROSITE" id="PS51257">
    <property type="entry name" value="PROKAR_LIPOPROTEIN"/>
    <property type="match status" value="1"/>
</dbReference>
<feature type="signal peptide" evidence="2">
    <location>
        <begin position="1"/>
        <end position="28"/>
    </location>
</feature>
<evidence type="ECO:0000256" key="1">
    <source>
        <dbReference type="SAM" id="MobiDB-lite"/>
    </source>
</evidence>
<keyword evidence="2" id="KW-0732">Signal</keyword>
<comment type="caution">
    <text evidence="3">The sequence shown here is derived from an EMBL/GenBank/DDBJ whole genome shotgun (WGS) entry which is preliminary data.</text>
</comment>
<gene>
    <name evidence="3" type="ORF">I0C86_07785</name>
</gene>
<feature type="region of interest" description="Disordered" evidence="1">
    <location>
        <begin position="75"/>
        <end position="138"/>
    </location>
</feature>
<evidence type="ECO:0000313" key="4">
    <source>
        <dbReference type="Proteomes" id="UP000638560"/>
    </source>
</evidence>
<name>A0ABS0GRR0_9ACTN</name>
<feature type="compositionally biased region" description="Low complexity" evidence="1">
    <location>
        <begin position="86"/>
        <end position="133"/>
    </location>
</feature>